<evidence type="ECO:0000313" key="1">
    <source>
        <dbReference type="EMBL" id="GME74145.1"/>
    </source>
</evidence>
<dbReference type="Proteomes" id="UP001165064">
    <property type="component" value="Unassembled WGS sequence"/>
</dbReference>
<protein>
    <submittedName>
        <fullName evidence="1">Unnamed protein product</fullName>
    </submittedName>
</protein>
<reference evidence="1" key="1">
    <citation type="submission" date="2023-04" db="EMBL/GenBank/DDBJ databases">
        <title>Ambrosiozyma monospora NBRC 10751.</title>
        <authorList>
            <person name="Ichikawa N."/>
            <person name="Sato H."/>
            <person name="Tonouchi N."/>
        </authorList>
    </citation>
    <scope>NUCLEOTIDE SEQUENCE</scope>
    <source>
        <strain evidence="1">NBRC 10751</strain>
    </source>
</reference>
<accession>A0ACB5SVY4</accession>
<evidence type="ECO:0000313" key="2">
    <source>
        <dbReference type="Proteomes" id="UP001165064"/>
    </source>
</evidence>
<comment type="caution">
    <text evidence="1">The sequence shown here is derived from an EMBL/GenBank/DDBJ whole genome shotgun (WGS) entry which is preliminary data.</text>
</comment>
<organism evidence="1 2">
    <name type="scientific">Ambrosiozyma monospora</name>
    <name type="common">Yeast</name>
    <name type="synonym">Endomycopsis monosporus</name>
    <dbReference type="NCBI Taxonomy" id="43982"/>
    <lineage>
        <taxon>Eukaryota</taxon>
        <taxon>Fungi</taxon>
        <taxon>Dikarya</taxon>
        <taxon>Ascomycota</taxon>
        <taxon>Saccharomycotina</taxon>
        <taxon>Pichiomycetes</taxon>
        <taxon>Pichiales</taxon>
        <taxon>Pichiaceae</taxon>
        <taxon>Ambrosiozyma</taxon>
    </lineage>
</organism>
<name>A0ACB5SVY4_AMBMO</name>
<dbReference type="EMBL" id="BSXS01000849">
    <property type="protein sequence ID" value="GME74145.1"/>
    <property type="molecule type" value="Genomic_DNA"/>
</dbReference>
<keyword evidence="2" id="KW-1185">Reference proteome</keyword>
<proteinExistence type="predicted"/>
<sequence length="179" mass="19120">MSPITKLPLRLAAVPSLSRSLLRPALGLQLVRQVSTVKATSAQEQDTILVAQRKNRPCSPHLQIYQPQLTWILSSFHRITGVGLAVGFYALTCSYAFGSLLGYPIDTASLVGLVAGLPVALKIVGKAIAAFPFAFHVGNGFRHLAWDFGSQLSIKGVYTTGYIVLGFTAAVGSYLAFLA</sequence>
<gene>
    <name evidence="1" type="ORF">Amon02_000166000</name>
</gene>